<dbReference type="PROSITE" id="PS51257">
    <property type="entry name" value="PROKAR_LIPOPROTEIN"/>
    <property type="match status" value="1"/>
</dbReference>
<protein>
    <submittedName>
        <fullName evidence="3">DUF2155 domain-containing protein</fullName>
    </submittedName>
</protein>
<feature type="compositionally biased region" description="Low complexity" evidence="1">
    <location>
        <begin position="168"/>
        <end position="201"/>
    </location>
</feature>
<reference evidence="3 4" key="1">
    <citation type="submission" date="2018-03" db="EMBL/GenBank/DDBJ databases">
        <title>The draft genome of Sphingosinicella sp. GL-C-18.</title>
        <authorList>
            <person name="Liu L."/>
            <person name="Li L."/>
            <person name="Liang L."/>
            <person name="Zhang X."/>
            <person name="Wang T."/>
        </authorList>
    </citation>
    <scope>NUCLEOTIDE SEQUENCE [LARGE SCALE GENOMIC DNA]</scope>
    <source>
        <strain evidence="3 4">GL-C-18</strain>
    </source>
</reference>
<feature type="region of interest" description="Disordered" evidence="1">
    <location>
        <begin position="158"/>
        <end position="217"/>
    </location>
</feature>
<name>A0A2P7QF05_9SPHN</name>
<proteinExistence type="predicted"/>
<comment type="caution">
    <text evidence="3">The sequence shown here is derived from an EMBL/GenBank/DDBJ whole genome shotgun (WGS) entry which is preliminary data.</text>
</comment>
<evidence type="ECO:0000256" key="1">
    <source>
        <dbReference type="SAM" id="MobiDB-lite"/>
    </source>
</evidence>
<feature type="signal peptide" evidence="2">
    <location>
        <begin position="1"/>
        <end position="18"/>
    </location>
</feature>
<dbReference type="Pfam" id="PF09923">
    <property type="entry name" value="DUF2155"/>
    <property type="match status" value="1"/>
</dbReference>
<accession>A0A2P7QF05</accession>
<dbReference type="OrthoDB" id="9810376at2"/>
<evidence type="ECO:0000313" key="3">
    <source>
        <dbReference type="EMBL" id="PSJ36553.1"/>
    </source>
</evidence>
<dbReference type="AlphaFoldDB" id="A0A2P7QF05"/>
<dbReference type="InterPro" id="IPR019225">
    <property type="entry name" value="DUF2155"/>
</dbReference>
<evidence type="ECO:0000313" key="4">
    <source>
        <dbReference type="Proteomes" id="UP000241167"/>
    </source>
</evidence>
<organism evidence="3 4">
    <name type="scientific">Allosphingosinicella deserti</name>
    <dbReference type="NCBI Taxonomy" id="2116704"/>
    <lineage>
        <taxon>Bacteria</taxon>
        <taxon>Pseudomonadati</taxon>
        <taxon>Pseudomonadota</taxon>
        <taxon>Alphaproteobacteria</taxon>
        <taxon>Sphingomonadales</taxon>
        <taxon>Sphingomonadaceae</taxon>
        <taxon>Allosphingosinicella</taxon>
    </lineage>
</organism>
<keyword evidence="4" id="KW-1185">Reference proteome</keyword>
<dbReference type="Proteomes" id="UP000241167">
    <property type="component" value="Unassembled WGS sequence"/>
</dbReference>
<sequence length="217" mass="22628">MSRRTCRAAALAALAALAACGGEGNQQKKAGKQNEPEPQTVDIPQTVTALAPGTTPMAQRVAVVSLLNKRNGSARDLTMKPGEALRVGDVIVRLRACETTAPWEVQKLTGAFVQLDVRNPQGQFQRAFSGWLYKETPSLNVVEHPIYDVTPKSCAMTHPEAGESTVQAGADGNRAAPPRAGGTRRPRADAPAAPAATAREPAAPPPATAPAEAAAPQ</sequence>
<evidence type="ECO:0000256" key="2">
    <source>
        <dbReference type="SAM" id="SignalP"/>
    </source>
</evidence>
<dbReference type="EMBL" id="PXYI01000013">
    <property type="protein sequence ID" value="PSJ36553.1"/>
    <property type="molecule type" value="Genomic_DNA"/>
</dbReference>
<dbReference type="RefSeq" id="WP_106516001.1">
    <property type="nucleotide sequence ID" value="NZ_PXYI01000013.1"/>
</dbReference>
<keyword evidence="2" id="KW-0732">Signal</keyword>
<gene>
    <name evidence="3" type="ORF">C7I55_26165</name>
</gene>
<feature type="chain" id="PRO_5015173733" evidence="2">
    <location>
        <begin position="19"/>
        <end position="217"/>
    </location>
</feature>